<protein>
    <submittedName>
        <fullName evidence="2">Uncharacterized protein</fullName>
    </submittedName>
</protein>
<comment type="caution">
    <text evidence="2">The sequence shown here is derived from an EMBL/GenBank/DDBJ whole genome shotgun (WGS) entry which is preliminary data.</text>
</comment>
<evidence type="ECO:0000256" key="1">
    <source>
        <dbReference type="SAM" id="Phobius"/>
    </source>
</evidence>
<accession>A0A9Q0TSC4</accession>
<keyword evidence="1" id="KW-0472">Membrane</keyword>
<evidence type="ECO:0000313" key="2">
    <source>
        <dbReference type="EMBL" id="KAJ6716900.1"/>
    </source>
</evidence>
<keyword evidence="3" id="KW-1185">Reference proteome</keyword>
<reference evidence="2" key="1">
    <citation type="submission" date="2022-11" db="EMBL/GenBank/DDBJ databases">
        <authorList>
            <person name="Hyden B.L."/>
            <person name="Feng K."/>
            <person name="Yates T."/>
            <person name="Jawdy S."/>
            <person name="Smart L.B."/>
            <person name="Muchero W."/>
        </authorList>
    </citation>
    <scope>NUCLEOTIDE SEQUENCE</scope>
    <source>
        <tissue evidence="2">Shoot tip</tissue>
    </source>
</reference>
<organism evidence="2 3">
    <name type="scientific">Salix koriyanagi</name>
    <dbReference type="NCBI Taxonomy" id="2511006"/>
    <lineage>
        <taxon>Eukaryota</taxon>
        <taxon>Viridiplantae</taxon>
        <taxon>Streptophyta</taxon>
        <taxon>Embryophyta</taxon>
        <taxon>Tracheophyta</taxon>
        <taxon>Spermatophyta</taxon>
        <taxon>Magnoliopsida</taxon>
        <taxon>eudicotyledons</taxon>
        <taxon>Gunneridae</taxon>
        <taxon>Pentapetalae</taxon>
        <taxon>rosids</taxon>
        <taxon>fabids</taxon>
        <taxon>Malpighiales</taxon>
        <taxon>Salicaceae</taxon>
        <taxon>Saliceae</taxon>
        <taxon>Salix</taxon>
    </lineage>
</organism>
<gene>
    <name evidence="2" type="ORF">OIU74_009420</name>
</gene>
<proteinExistence type="predicted"/>
<dbReference type="EMBL" id="JAPFFM010000014">
    <property type="protein sequence ID" value="KAJ6716900.1"/>
    <property type="molecule type" value="Genomic_DNA"/>
</dbReference>
<dbReference type="AlphaFoldDB" id="A0A9Q0TSC4"/>
<sequence length="168" mass="18470">MVLICKRNFSEEDCLKYLYWCNSLNDTVGNSSIVRRTIKDLMAVIHPYISILVGPEPESVNEFISSVTGRTSDVRKGESEVKPDSPCLLNGPSTNLLTGIDRKRLNAVKRAIQSLVAALFCIILHVQGPLISYGAAMGSDRDNGPDLGAVILIQQFFKSNGLLDMAWL</sequence>
<evidence type="ECO:0000313" key="3">
    <source>
        <dbReference type="Proteomes" id="UP001151752"/>
    </source>
</evidence>
<feature type="transmembrane region" description="Helical" evidence="1">
    <location>
        <begin position="112"/>
        <end position="136"/>
    </location>
</feature>
<keyword evidence="1" id="KW-0812">Transmembrane</keyword>
<dbReference type="Proteomes" id="UP001151752">
    <property type="component" value="Chromosome 9"/>
</dbReference>
<reference evidence="2" key="2">
    <citation type="journal article" date="2023" name="Int. J. Mol. Sci.">
        <title>De Novo Assembly and Annotation of 11 Diverse Shrub Willow (Salix) Genomes Reveals Novel Gene Organization in Sex-Linked Regions.</title>
        <authorList>
            <person name="Hyden B."/>
            <person name="Feng K."/>
            <person name="Yates T.B."/>
            <person name="Jawdy S."/>
            <person name="Cereghino C."/>
            <person name="Smart L.B."/>
            <person name="Muchero W."/>
        </authorList>
    </citation>
    <scope>NUCLEOTIDE SEQUENCE</scope>
    <source>
        <tissue evidence="2">Shoot tip</tissue>
    </source>
</reference>
<name>A0A9Q0TSC4_9ROSI</name>
<keyword evidence="1" id="KW-1133">Transmembrane helix</keyword>